<dbReference type="GO" id="GO:0005576">
    <property type="term" value="C:extracellular region"/>
    <property type="evidence" value="ECO:0007669"/>
    <property type="project" value="UniProtKB-SubCell"/>
</dbReference>
<organism evidence="7">
    <name type="scientific">Sitodiplosis mosellana</name>
    <name type="common">orange wheat blossom midge</name>
    <dbReference type="NCBI Taxonomy" id="263140"/>
    <lineage>
        <taxon>Eukaryota</taxon>
        <taxon>Metazoa</taxon>
        <taxon>Ecdysozoa</taxon>
        <taxon>Arthropoda</taxon>
        <taxon>Hexapoda</taxon>
        <taxon>Insecta</taxon>
        <taxon>Pterygota</taxon>
        <taxon>Neoptera</taxon>
        <taxon>Endopterygota</taxon>
        <taxon>Diptera</taxon>
        <taxon>Nematocera</taxon>
        <taxon>Sciaroidea</taxon>
        <taxon>Cecidomyiidae</taxon>
        <taxon>Sitodiplosis</taxon>
    </lineage>
</organism>
<dbReference type="InterPro" id="IPR036728">
    <property type="entry name" value="PBP_GOBP_sf"/>
</dbReference>
<dbReference type="GO" id="GO:0007608">
    <property type="term" value="P:sensory perception of smell"/>
    <property type="evidence" value="ECO:0007669"/>
    <property type="project" value="UniProtKB-KW"/>
</dbReference>
<evidence type="ECO:0000256" key="6">
    <source>
        <dbReference type="ARBA" id="ARBA00022725"/>
    </source>
</evidence>
<dbReference type="GO" id="GO:0005549">
    <property type="term" value="F:odorant binding"/>
    <property type="evidence" value="ECO:0007669"/>
    <property type="project" value="InterPro"/>
</dbReference>
<keyword evidence="4" id="KW-0964">Secreted</keyword>
<reference evidence="7" key="1">
    <citation type="submission" date="2013-10" db="EMBL/GenBank/DDBJ databases">
        <authorList>
            <person name="Gong Z."/>
            <person name="Wu Y."/>
        </authorList>
    </citation>
    <scope>NUCLEOTIDE SEQUENCE</scope>
</reference>
<evidence type="ECO:0000256" key="1">
    <source>
        <dbReference type="ARBA" id="ARBA00004613"/>
    </source>
</evidence>
<protein>
    <submittedName>
        <fullName evidence="7">Odorant binding protein OBP23</fullName>
    </submittedName>
</protein>
<evidence type="ECO:0000313" key="7">
    <source>
        <dbReference type="EMBL" id="AHW83259.1"/>
    </source>
</evidence>
<evidence type="ECO:0000256" key="5">
    <source>
        <dbReference type="ARBA" id="ARBA00022606"/>
    </source>
</evidence>
<reference evidence="7" key="2">
    <citation type="journal article" date="2014" name="Biochem. Biophys. Res. Commun.">
        <title>Identification and expression profile analysis of putative odorant-binding proteins in Sitodiplosis mosellana (Gehin) (Diptera: Cecidomyiidae).</title>
        <authorList>
            <person name="Gong Z.J."/>
            <person name="Miao J."/>
            <person name="Duan Y."/>
            <person name="Jiang Y.L."/>
            <person name="Li T."/>
            <person name="Wu Y.Q."/>
        </authorList>
    </citation>
    <scope>NUCLEOTIDE SEQUENCE</scope>
</reference>
<dbReference type="EMBL" id="KF782369">
    <property type="protein sequence ID" value="AHW83259.1"/>
    <property type="molecule type" value="mRNA"/>
</dbReference>
<comment type="subcellular location">
    <subcellularLocation>
        <location evidence="1">Secreted</location>
    </subcellularLocation>
</comment>
<keyword evidence="6" id="KW-0552">Olfaction</keyword>
<dbReference type="PANTHER" id="PTHR21066">
    <property type="entry name" value="ODORANT-BINDING PROTEIN 59A-RELATED"/>
    <property type="match status" value="1"/>
</dbReference>
<dbReference type="SUPFAM" id="SSF47565">
    <property type="entry name" value="Insect pheromone/odorant-binding proteins"/>
    <property type="match status" value="1"/>
</dbReference>
<comment type="similarity">
    <text evidence="2">Belongs to the PBP/GOBP family.</text>
</comment>
<feature type="non-terminal residue" evidence="7">
    <location>
        <position position="1"/>
    </location>
</feature>
<name>X5FAI4_9DIPT</name>
<dbReference type="InterPro" id="IPR052295">
    <property type="entry name" value="Odorant-binding_protein"/>
</dbReference>
<accession>X5FAI4</accession>
<feature type="non-terminal residue" evidence="7">
    <location>
        <position position="168"/>
    </location>
</feature>
<dbReference type="PANTHER" id="PTHR21066:SF17">
    <property type="entry name" value="AGAP011368-PA"/>
    <property type="match status" value="1"/>
</dbReference>
<keyword evidence="5" id="KW-0716">Sensory transduction</keyword>
<dbReference type="AlphaFoldDB" id="X5FAI4"/>
<proteinExistence type="evidence at transcript level"/>
<dbReference type="Gene3D" id="1.10.238.270">
    <property type="match status" value="1"/>
</dbReference>
<dbReference type="Pfam" id="PF01395">
    <property type="entry name" value="PBP_GOBP"/>
    <property type="match status" value="1"/>
</dbReference>
<evidence type="ECO:0000256" key="2">
    <source>
        <dbReference type="ARBA" id="ARBA00008098"/>
    </source>
</evidence>
<dbReference type="InterPro" id="IPR006170">
    <property type="entry name" value="PBP/GOBP"/>
</dbReference>
<evidence type="ECO:0000256" key="3">
    <source>
        <dbReference type="ARBA" id="ARBA00022448"/>
    </source>
</evidence>
<sequence>FIISLAIIQIMVFGKEMNSNTCCKIGAEGQAKYDEKVQQLMQQCIQELDLANQTEDKQREGFVCVVECVGRKVNVIDANKNLIEEGLRNFVINEMALEPHQKVVAEQTIKKCTEELKTPSPETNGCSHIVLRASSCVEAELFKSCPAEKQDTSDECVKLRQEINSGKD</sequence>
<keyword evidence="3" id="KW-0813">Transport</keyword>
<evidence type="ECO:0000256" key="4">
    <source>
        <dbReference type="ARBA" id="ARBA00022525"/>
    </source>
</evidence>